<keyword evidence="1" id="KW-0732">Signal</keyword>
<name>A0A816BMD6_ADIRI</name>
<reference evidence="2" key="1">
    <citation type="submission" date="2021-02" db="EMBL/GenBank/DDBJ databases">
        <authorList>
            <person name="Nowell W R."/>
        </authorList>
    </citation>
    <scope>NUCLEOTIDE SEQUENCE</scope>
</reference>
<proteinExistence type="predicted"/>
<dbReference type="AlphaFoldDB" id="A0A816BMD6"/>
<gene>
    <name evidence="2" type="ORF">XAT740_LOCUS48800</name>
</gene>
<evidence type="ECO:0000256" key="1">
    <source>
        <dbReference type="SAM" id="SignalP"/>
    </source>
</evidence>
<comment type="caution">
    <text evidence="2">The sequence shown here is derived from an EMBL/GenBank/DDBJ whole genome shotgun (WGS) entry which is preliminary data.</text>
</comment>
<dbReference type="EMBL" id="CAJNOR010007075">
    <property type="protein sequence ID" value="CAF1610148.1"/>
    <property type="molecule type" value="Genomic_DNA"/>
</dbReference>
<accession>A0A816BMD6</accession>
<evidence type="ECO:0000313" key="2">
    <source>
        <dbReference type="EMBL" id="CAF1610148.1"/>
    </source>
</evidence>
<dbReference type="SUPFAM" id="SSF57302">
    <property type="entry name" value="Snake toxin-like"/>
    <property type="match status" value="1"/>
</dbReference>
<feature type="signal peptide" evidence="1">
    <location>
        <begin position="1"/>
        <end position="19"/>
    </location>
</feature>
<protein>
    <submittedName>
        <fullName evidence="2">Uncharacterized protein</fullName>
    </submittedName>
</protein>
<organism evidence="2 3">
    <name type="scientific">Adineta ricciae</name>
    <name type="common">Rotifer</name>
    <dbReference type="NCBI Taxonomy" id="249248"/>
    <lineage>
        <taxon>Eukaryota</taxon>
        <taxon>Metazoa</taxon>
        <taxon>Spiralia</taxon>
        <taxon>Gnathifera</taxon>
        <taxon>Rotifera</taxon>
        <taxon>Eurotatoria</taxon>
        <taxon>Bdelloidea</taxon>
        <taxon>Adinetida</taxon>
        <taxon>Adinetidae</taxon>
        <taxon>Adineta</taxon>
    </lineage>
</organism>
<feature type="chain" id="PRO_5033035488" evidence="1">
    <location>
        <begin position="20"/>
        <end position="206"/>
    </location>
</feature>
<sequence length="206" mass="23539">MWSSNFIVLVILSVRRIDALFCYQCSMNYTNEECNSKNSTYATECQPAFDTCLTIVLKPAILNQLLITKYCTKRSACERQLNYTQSLVPCQPNNEGRSWGCVTCCGDRDLCNYDQSNALTPNWKTVLLLLLMIQHCQCRGEKQKFLPEKTNRLNQQFYSNIFKILNKPHYALDCTCQCGTGEKQLTGFSTDTGIRRFNLSGEGRTT</sequence>
<keyword evidence="3" id="KW-1185">Reference proteome</keyword>
<dbReference type="InterPro" id="IPR045860">
    <property type="entry name" value="Snake_toxin-like_sf"/>
</dbReference>
<evidence type="ECO:0000313" key="3">
    <source>
        <dbReference type="Proteomes" id="UP000663828"/>
    </source>
</evidence>
<dbReference type="Proteomes" id="UP000663828">
    <property type="component" value="Unassembled WGS sequence"/>
</dbReference>